<dbReference type="EMBL" id="FLOB01000001">
    <property type="protein sequence ID" value="SBS26094.1"/>
    <property type="molecule type" value="Genomic_DNA"/>
</dbReference>
<organism evidence="17 18">
    <name type="scientific">Marinomonas spartinae</name>
    <dbReference type="NCBI Taxonomy" id="1792290"/>
    <lineage>
        <taxon>Bacteria</taxon>
        <taxon>Pseudomonadati</taxon>
        <taxon>Pseudomonadota</taxon>
        <taxon>Gammaproteobacteria</taxon>
        <taxon>Oceanospirillales</taxon>
        <taxon>Oceanospirillaceae</taxon>
        <taxon>Marinomonas</taxon>
    </lineage>
</organism>
<feature type="domain" description="Response regulatory" evidence="15">
    <location>
        <begin position="577"/>
        <end position="693"/>
    </location>
</feature>
<dbReference type="SUPFAM" id="SSF55874">
    <property type="entry name" value="ATPase domain of HSP90 chaperone/DNA topoisomerase II/histidine kinase"/>
    <property type="match status" value="1"/>
</dbReference>
<dbReference type="FunFam" id="3.30.565.10:FF:000010">
    <property type="entry name" value="Sensor histidine kinase RcsC"/>
    <property type="match status" value="1"/>
</dbReference>
<evidence type="ECO:0000256" key="6">
    <source>
        <dbReference type="ARBA" id="ARBA00022692"/>
    </source>
</evidence>
<keyword evidence="17" id="KW-0808">Transferase</keyword>
<dbReference type="InterPro" id="IPR003594">
    <property type="entry name" value="HATPase_dom"/>
</dbReference>
<dbReference type="PRINTS" id="PR00344">
    <property type="entry name" value="BCTRLSENSOR"/>
</dbReference>
<dbReference type="SUPFAM" id="SSF55785">
    <property type="entry name" value="PYP-like sensor domain (PAS domain)"/>
    <property type="match status" value="1"/>
</dbReference>
<accession>A0A1A8T4K9</accession>
<dbReference type="InterPro" id="IPR036890">
    <property type="entry name" value="HATPase_C_sf"/>
</dbReference>
<evidence type="ECO:0000256" key="8">
    <source>
        <dbReference type="ARBA" id="ARBA00022840"/>
    </source>
</evidence>
<feature type="modified residue" description="Phosphohistidine" evidence="12">
    <location>
        <position position="777"/>
    </location>
</feature>
<dbReference type="RefSeq" id="WP_067012323.1">
    <property type="nucleotide sequence ID" value="NZ_FLOB01000001.1"/>
</dbReference>
<feature type="domain" description="HPt" evidence="16">
    <location>
        <begin position="738"/>
        <end position="834"/>
    </location>
</feature>
<evidence type="ECO:0000256" key="13">
    <source>
        <dbReference type="PROSITE-ProRule" id="PRU00169"/>
    </source>
</evidence>
<feature type="modified residue" description="4-aspartylphosphate" evidence="13">
    <location>
        <position position="626"/>
    </location>
</feature>
<evidence type="ECO:0000256" key="1">
    <source>
        <dbReference type="ARBA" id="ARBA00000085"/>
    </source>
</evidence>
<proteinExistence type="predicted"/>
<evidence type="ECO:0000256" key="9">
    <source>
        <dbReference type="ARBA" id="ARBA00022989"/>
    </source>
</evidence>
<dbReference type="GO" id="GO:0005886">
    <property type="term" value="C:plasma membrane"/>
    <property type="evidence" value="ECO:0007669"/>
    <property type="project" value="UniProtKB-SubCell"/>
</dbReference>
<keyword evidence="18" id="KW-1185">Reference proteome</keyword>
<reference evidence="17 18" key="1">
    <citation type="submission" date="2016-06" db="EMBL/GenBank/DDBJ databases">
        <authorList>
            <person name="Kjaerup R.B."/>
            <person name="Dalgaard T.S."/>
            <person name="Juul-Madsen H.R."/>
        </authorList>
    </citation>
    <scope>NUCLEOTIDE SEQUENCE [LARGE SCALE GENOMIC DNA]</scope>
    <source>
        <strain evidence="17 18">CECT 8886</strain>
    </source>
</reference>
<dbReference type="GO" id="GO:0000155">
    <property type="term" value="F:phosphorelay sensor kinase activity"/>
    <property type="evidence" value="ECO:0007669"/>
    <property type="project" value="InterPro"/>
</dbReference>
<sequence length="912" mass="102719">MKLSEYFNQEEHDFIIKECLFQLWSHSDDPMFIVAVEEDGEFSLYDNNAASRMVMGIEPNQIYHRNRIRDMFPEELVEGFYSTYRTAIASKKPISIEQYTVKNGEDVFFNTLLVPIFDKQGNPIFICGISHETTTIRAAEKMAVEASVKLKEYNVGLKQINESLDAKVRERTAALELAKVELEEALEAKSSFVARMSHEIRTPINAVIGLSDLALNNSPNNNEQQDYLQKIRDSGEILLSLVNNVLDFSKIEAGKLTAECVRFSTEKLIRTTVNMNAFGAHAKKLELVTDIADDIPEYLLGDPLRIQQILVNLVSNAIKFTDSGTIIIRLSCDKLDEDRALLQCDVVDSGIGMSSAQLEQLFSPFTQADNSVTRVYGGTGLGLTISRQLCELMNGEIKVESELGKGSTFTVLLPLKIPTEQPLFEVIDSTNALKVLVVDDHSLSREVLAKLLGGFGIKSTCVGSGWEAIDVIRQSDQSGMAFDVVFMDWQMPDMDGIETSRRIKELFKELAPPILMISAYEKHHIQSYIDTGIIRQFIEKPIRKSTLFDAINQFFSIEKIALESEETAIVPHLSGFHILLVEDNLINQQVALGYLKSTGIHVDCAENGQIAIERIQETQYDLVLMDIQMPVIDGLTATSLIRDMGLDYELPIIAMTAHTSPEDIEKSLASGMNDHIPKPIPSDLLYRMLNKYLMQRRAEKSENHNPLSIESDFNDQLSMLYRISGLRVQKAIHSLKNDTTLYLKIVQSFWSQYKAALSSPQALSLTLDNHRLLNDIHSLKSNASYIGAENISQDCEVIERKILNKEALDDSLLDGVIDKMKSLLTELNPVFDTIEQDENSLNLPLSVTLEKVLELLKRNDFKVESYIYTLQQKSKVTEYRGEINKIIKNIIDLEYEKASELVLQLLIKLSGS</sequence>
<keyword evidence="11" id="KW-0472">Membrane</keyword>
<dbReference type="InterPro" id="IPR013656">
    <property type="entry name" value="PAS_4"/>
</dbReference>
<evidence type="ECO:0000256" key="4">
    <source>
        <dbReference type="ARBA" id="ARBA00022475"/>
    </source>
</evidence>
<dbReference type="Gene3D" id="3.40.50.2300">
    <property type="match status" value="2"/>
</dbReference>
<keyword evidence="8" id="KW-0067">ATP-binding</keyword>
<dbReference type="SMART" id="SM00387">
    <property type="entry name" value="HATPase_c"/>
    <property type="match status" value="1"/>
</dbReference>
<dbReference type="InterPro" id="IPR036097">
    <property type="entry name" value="HisK_dim/P_sf"/>
</dbReference>
<dbReference type="SMART" id="SM00388">
    <property type="entry name" value="HisKA"/>
    <property type="match status" value="1"/>
</dbReference>
<dbReference type="InterPro" id="IPR004358">
    <property type="entry name" value="Sig_transdc_His_kin-like_C"/>
</dbReference>
<dbReference type="InterPro" id="IPR011006">
    <property type="entry name" value="CheY-like_superfamily"/>
</dbReference>
<dbReference type="Proteomes" id="UP000092544">
    <property type="component" value="Unassembled WGS sequence"/>
</dbReference>
<gene>
    <name evidence="17" type="primary">torS</name>
    <name evidence="17" type="ORF">MSP8886_00496</name>
</gene>
<dbReference type="SUPFAM" id="SSF47384">
    <property type="entry name" value="Homodimeric domain of signal transducing histidine kinase"/>
    <property type="match status" value="1"/>
</dbReference>
<protein>
    <recommendedName>
        <fullName evidence="3">histidine kinase</fullName>
        <ecNumber evidence="3">2.7.13.3</ecNumber>
    </recommendedName>
</protein>
<dbReference type="STRING" id="1792290.MSP8886_00496"/>
<dbReference type="CDD" id="cd00082">
    <property type="entry name" value="HisKA"/>
    <property type="match status" value="1"/>
</dbReference>
<keyword evidence="9" id="KW-1133">Transmembrane helix</keyword>
<evidence type="ECO:0000256" key="11">
    <source>
        <dbReference type="ARBA" id="ARBA00023136"/>
    </source>
</evidence>
<feature type="domain" description="Histidine kinase" evidence="14">
    <location>
        <begin position="195"/>
        <end position="417"/>
    </location>
</feature>
<evidence type="ECO:0000313" key="18">
    <source>
        <dbReference type="Proteomes" id="UP000092544"/>
    </source>
</evidence>
<comment type="catalytic activity">
    <reaction evidence="1">
        <text>ATP + protein L-histidine = ADP + protein N-phospho-L-histidine.</text>
        <dbReference type="EC" id="2.7.13.3"/>
    </reaction>
</comment>
<dbReference type="InterPro" id="IPR001789">
    <property type="entry name" value="Sig_transdc_resp-reg_receiver"/>
</dbReference>
<keyword evidence="6" id="KW-0812">Transmembrane</keyword>
<evidence type="ECO:0000259" key="14">
    <source>
        <dbReference type="PROSITE" id="PS50109"/>
    </source>
</evidence>
<evidence type="ECO:0000313" key="17">
    <source>
        <dbReference type="EMBL" id="SBS26094.1"/>
    </source>
</evidence>
<dbReference type="Pfam" id="PF00512">
    <property type="entry name" value="HisKA"/>
    <property type="match status" value="1"/>
</dbReference>
<dbReference type="InterPro" id="IPR003661">
    <property type="entry name" value="HisK_dim/P_dom"/>
</dbReference>
<dbReference type="SUPFAM" id="SSF52172">
    <property type="entry name" value="CheY-like"/>
    <property type="match status" value="2"/>
</dbReference>
<evidence type="ECO:0000256" key="2">
    <source>
        <dbReference type="ARBA" id="ARBA00004651"/>
    </source>
</evidence>
<dbReference type="InterPro" id="IPR008207">
    <property type="entry name" value="Sig_transdc_His_kin_Hpt_dom"/>
</dbReference>
<keyword evidence="10" id="KW-0902">Two-component regulatory system</keyword>
<dbReference type="AlphaFoldDB" id="A0A1A8T4K9"/>
<dbReference type="CDD" id="cd16922">
    <property type="entry name" value="HATPase_EvgS-ArcB-TorS-like"/>
    <property type="match status" value="1"/>
</dbReference>
<dbReference type="PROSITE" id="PS50110">
    <property type="entry name" value="RESPONSE_REGULATORY"/>
    <property type="match status" value="2"/>
</dbReference>
<dbReference type="PANTHER" id="PTHR45339">
    <property type="entry name" value="HYBRID SIGNAL TRANSDUCTION HISTIDINE KINASE J"/>
    <property type="match status" value="1"/>
</dbReference>
<evidence type="ECO:0000259" key="16">
    <source>
        <dbReference type="PROSITE" id="PS50894"/>
    </source>
</evidence>
<feature type="domain" description="Response regulatory" evidence="15">
    <location>
        <begin position="434"/>
        <end position="555"/>
    </location>
</feature>
<dbReference type="Pfam" id="PF08448">
    <property type="entry name" value="PAS_4"/>
    <property type="match status" value="1"/>
</dbReference>
<dbReference type="InterPro" id="IPR005467">
    <property type="entry name" value="His_kinase_dom"/>
</dbReference>
<dbReference type="Pfam" id="PF02518">
    <property type="entry name" value="HATPase_c"/>
    <property type="match status" value="1"/>
</dbReference>
<dbReference type="PANTHER" id="PTHR45339:SF1">
    <property type="entry name" value="HYBRID SIGNAL TRANSDUCTION HISTIDINE KINASE J"/>
    <property type="match status" value="1"/>
</dbReference>
<dbReference type="InterPro" id="IPR036641">
    <property type="entry name" value="HPT_dom_sf"/>
</dbReference>
<dbReference type="Gene3D" id="3.30.565.10">
    <property type="entry name" value="Histidine kinase-like ATPase, C-terminal domain"/>
    <property type="match status" value="1"/>
</dbReference>
<dbReference type="SUPFAM" id="SSF47226">
    <property type="entry name" value="Histidine-containing phosphotransfer domain, HPT domain"/>
    <property type="match status" value="1"/>
</dbReference>
<keyword evidence="7" id="KW-0547">Nucleotide-binding</keyword>
<dbReference type="OrthoDB" id="5555669at2"/>
<dbReference type="PROSITE" id="PS50894">
    <property type="entry name" value="HPT"/>
    <property type="match status" value="1"/>
</dbReference>
<dbReference type="Gene3D" id="1.10.287.130">
    <property type="match status" value="1"/>
</dbReference>
<evidence type="ECO:0000256" key="3">
    <source>
        <dbReference type="ARBA" id="ARBA00012438"/>
    </source>
</evidence>
<keyword evidence="5 13" id="KW-0597">Phosphoprotein</keyword>
<dbReference type="CDD" id="cd17546">
    <property type="entry name" value="REC_hyHK_CKI1_RcsC-like"/>
    <property type="match status" value="2"/>
</dbReference>
<keyword evidence="4" id="KW-1003">Cell membrane</keyword>
<evidence type="ECO:0000259" key="15">
    <source>
        <dbReference type="PROSITE" id="PS50110"/>
    </source>
</evidence>
<name>A0A1A8T4K9_9GAMM</name>
<feature type="modified residue" description="4-aspartylphosphate" evidence="13">
    <location>
        <position position="488"/>
    </location>
</feature>
<evidence type="ECO:0000256" key="5">
    <source>
        <dbReference type="ARBA" id="ARBA00022553"/>
    </source>
</evidence>
<dbReference type="Gene3D" id="3.30.450.20">
    <property type="entry name" value="PAS domain"/>
    <property type="match status" value="1"/>
</dbReference>
<dbReference type="Pfam" id="PF00072">
    <property type="entry name" value="Response_reg"/>
    <property type="match status" value="2"/>
</dbReference>
<dbReference type="SMART" id="SM00448">
    <property type="entry name" value="REC"/>
    <property type="match status" value="2"/>
</dbReference>
<dbReference type="EC" id="2.7.13.3" evidence="3"/>
<dbReference type="InterPro" id="IPR035965">
    <property type="entry name" value="PAS-like_dom_sf"/>
</dbReference>
<dbReference type="Gene3D" id="1.20.120.160">
    <property type="entry name" value="HPT domain"/>
    <property type="match status" value="1"/>
</dbReference>
<dbReference type="PROSITE" id="PS50109">
    <property type="entry name" value="HIS_KIN"/>
    <property type="match status" value="1"/>
</dbReference>
<evidence type="ECO:0000256" key="12">
    <source>
        <dbReference type="PROSITE-ProRule" id="PRU00110"/>
    </source>
</evidence>
<dbReference type="GO" id="GO:0005524">
    <property type="term" value="F:ATP binding"/>
    <property type="evidence" value="ECO:0007669"/>
    <property type="project" value="UniProtKB-KW"/>
</dbReference>
<evidence type="ECO:0000256" key="7">
    <source>
        <dbReference type="ARBA" id="ARBA00022741"/>
    </source>
</evidence>
<evidence type="ECO:0000256" key="10">
    <source>
        <dbReference type="ARBA" id="ARBA00023012"/>
    </source>
</evidence>
<comment type="subcellular location">
    <subcellularLocation>
        <location evidence="2">Cell membrane</location>
        <topology evidence="2">Multi-pass membrane protein</topology>
    </subcellularLocation>
</comment>